<keyword evidence="4" id="KW-1185">Reference proteome</keyword>
<organism evidence="3 4">
    <name type="scientific">Folsomia candida</name>
    <name type="common">Springtail</name>
    <dbReference type="NCBI Taxonomy" id="158441"/>
    <lineage>
        <taxon>Eukaryota</taxon>
        <taxon>Metazoa</taxon>
        <taxon>Ecdysozoa</taxon>
        <taxon>Arthropoda</taxon>
        <taxon>Hexapoda</taxon>
        <taxon>Collembola</taxon>
        <taxon>Entomobryomorpha</taxon>
        <taxon>Isotomoidea</taxon>
        <taxon>Isotomidae</taxon>
        <taxon>Proisotominae</taxon>
        <taxon>Folsomia</taxon>
    </lineage>
</organism>
<dbReference type="Proteomes" id="UP000198287">
    <property type="component" value="Unassembled WGS sequence"/>
</dbReference>
<comment type="caution">
    <text evidence="3">The sequence shown here is derived from an EMBL/GenBank/DDBJ whole genome shotgun (WGS) entry which is preliminary data.</text>
</comment>
<name>A0A226DAA4_FOLCA</name>
<keyword evidence="2" id="KW-0732">Signal</keyword>
<keyword evidence="1" id="KW-0472">Membrane</keyword>
<sequence>MREHVHHCLTSILVVYLQTVLPFSVTEQLRVFNILLEGLVICDIQIFHDVQRRNIDWFNVKLPVKIVQDFNYIPYDTRAYQINIFKSRAATNCKFVILISAHSLEIGRVYLGEKLDKWIDTAASYHLFNPEDYWLTVGNNETVMTIVTMKSNVESHGRVYFWSGKYFKISLLFILRENQVQFCTSFREELNRNILTVIQNQKHPCDAGSVGNLRSRSVFDISQYFAILSPPWCYARGFNTDKSYLKFDIYGQKDKNPFDARIYNPQLQNILGIIFNIANETLLLKSSCFGYEALLCDESSGWTDFDVLTVTTQNLGFELISCYRNEFMTFEFYVTPFKSGLWATLLISLLIIIVITSTYAYFIDLINTSLLIWLFVLATIFEETGHLTRKVEGHSFFRLILGSWCLMSVILTNCYNGVMISHLNAPLDASRPTLFDYLLCERMPTTDAFKMSKRIDFYYDRIKNNIPLTGRGEKLPKYGYDRIAWYMFALAQSLQHQKGTSHNGPESKPARELQNPFTLNKCFHLLSHPKGYVSGYPSIPEFLEYLFFYVQAIPDNILFVPIANKDMQMLNLFDPRNTHHSMDFKYSGKNQTFVQLRNNVESELLESGRSVYISKSDIIEAELNFLTKHYPKKRFYKGKEIFQKDDYFWNMKKVGESKVPKYFKAVAESGIYGRLGLEEIHQKYLGRKPVKREKSGGDVTLDGAFLTMFIICGGTVALASFAFVVEVRLIILRWTFNAFKFVSRKIINLF</sequence>
<dbReference type="EMBL" id="LNIX01000027">
    <property type="protein sequence ID" value="OXA42070.1"/>
    <property type="molecule type" value="Genomic_DNA"/>
</dbReference>
<dbReference type="OrthoDB" id="8299140at2759"/>
<feature type="transmembrane region" description="Helical" evidence="1">
    <location>
        <begin position="704"/>
        <end position="725"/>
    </location>
</feature>
<gene>
    <name evidence="3" type="ORF">Fcan01_23189</name>
</gene>
<feature type="chain" id="PRO_5012104192" evidence="2">
    <location>
        <begin position="23"/>
        <end position="750"/>
    </location>
</feature>
<proteinExistence type="predicted"/>
<feature type="transmembrane region" description="Helical" evidence="1">
    <location>
        <begin position="396"/>
        <end position="418"/>
    </location>
</feature>
<feature type="transmembrane region" description="Helical" evidence="1">
    <location>
        <begin position="368"/>
        <end position="384"/>
    </location>
</feature>
<evidence type="ECO:0000313" key="4">
    <source>
        <dbReference type="Proteomes" id="UP000198287"/>
    </source>
</evidence>
<keyword evidence="1" id="KW-0812">Transmembrane</keyword>
<evidence type="ECO:0000313" key="3">
    <source>
        <dbReference type="EMBL" id="OXA42070.1"/>
    </source>
</evidence>
<keyword evidence="1" id="KW-1133">Transmembrane helix</keyword>
<protein>
    <submittedName>
        <fullName evidence="3">Uncharacterized protein</fullName>
    </submittedName>
</protein>
<dbReference type="AlphaFoldDB" id="A0A226DAA4"/>
<evidence type="ECO:0000256" key="1">
    <source>
        <dbReference type="SAM" id="Phobius"/>
    </source>
</evidence>
<reference evidence="3 4" key="1">
    <citation type="submission" date="2015-12" db="EMBL/GenBank/DDBJ databases">
        <title>The genome of Folsomia candida.</title>
        <authorList>
            <person name="Faddeeva A."/>
            <person name="Derks M.F."/>
            <person name="Anvar Y."/>
            <person name="Smit S."/>
            <person name="Van Straalen N."/>
            <person name="Roelofs D."/>
        </authorList>
    </citation>
    <scope>NUCLEOTIDE SEQUENCE [LARGE SCALE GENOMIC DNA]</scope>
    <source>
        <strain evidence="3 4">VU population</strain>
        <tissue evidence="3">Whole body</tissue>
    </source>
</reference>
<feature type="transmembrane region" description="Helical" evidence="1">
    <location>
        <begin position="341"/>
        <end position="362"/>
    </location>
</feature>
<feature type="signal peptide" evidence="2">
    <location>
        <begin position="1"/>
        <end position="22"/>
    </location>
</feature>
<accession>A0A226DAA4</accession>
<evidence type="ECO:0000256" key="2">
    <source>
        <dbReference type="SAM" id="SignalP"/>
    </source>
</evidence>